<feature type="domain" description="BZIP" evidence="3">
    <location>
        <begin position="27"/>
        <end position="40"/>
    </location>
</feature>
<evidence type="ECO:0000313" key="4">
    <source>
        <dbReference type="EMBL" id="KAH6608445.1"/>
    </source>
</evidence>
<dbReference type="AlphaFoldDB" id="A0A9P8QRK8"/>
<dbReference type="InterPro" id="IPR046347">
    <property type="entry name" value="bZIP_sf"/>
</dbReference>
<gene>
    <name evidence="4" type="ORF">Trco_001791</name>
</gene>
<dbReference type="PROSITE" id="PS00036">
    <property type="entry name" value="BZIP_BASIC"/>
    <property type="match status" value="1"/>
</dbReference>
<reference evidence="4" key="1">
    <citation type="submission" date="2021-08" db="EMBL/GenBank/DDBJ databases">
        <title>Chromosome-Level Trichoderma cornu-damae using Hi-C Data.</title>
        <authorList>
            <person name="Kim C.S."/>
        </authorList>
    </citation>
    <scope>NUCLEOTIDE SEQUENCE</scope>
    <source>
        <strain evidence="4">KA19-0412C</strain>
    </source>
</reference>
<dbReference type="PANTHER" id="PTHR42070:SF1">
    <property type="entry name" value="FILAMENT ASSOCIATED PROTEIN, PUTATIVE (AFU_ORTHOLOGUE AFUA_8G06630)-RELATED"/>
    <property type="match status" value="1"/>
</dbReference>
<feature type="region of interest" description="Disordered" evidence="2">
    <location>
        <begin position="134"/>
        <end position="171"/>
    </location>
</feature>
<dbReference type="OrthoDB" id="4505928at2759"/>
<dbReference type="EMBL" id="JAIWOZ010000002">
    <property type="protein sequence ID" value="KAH6608445.1"/>
    <property type="molecule type" value="Genomic_DNA"/>
</dbReference>
<dbReference type="SUPFAM" id="SSF57959">
    <property type="entry name" value="Leucine zipper domain"/>
    <property type="match status" value="1"/>
</dbReference>
<evidence type="ECO:0000256" key="1">
    <source>
        <dbReference type="SAM" id="Coils"/>
    </source>
</evidence>
<dbReference type="PANTHER" id="PTHR42070">
    <property type="entry name" value="FILAMENT ASSOCIATED PROTEIN, PUTATIVE (AFU_ORTHOLOGUE AFUA_8G06630)-RELATED"/>
    <property type="match status" value="1"/>
</dbReference>
<dbReference type="GO" id="GO:0003700">
    <property type="term" value="F:DNA-binding transcription factor activity"/>
    <property type="evidence" value="ECO:0007669"/>
    <property type="project" value="InterPro"/>
</dbReference>
<name>A0A9P8QRK8_9HYPO</name>
<protein>
    <recommendedName>
        <fullName evidence="3">BZIP domain-containing protein</fullName>
    </recommendedName>
</protein>
<dbReference type="Gene3D" id="1.20.5.170">
    <property type="match status" value="1"/>
</dbReference>
<proteinExistence type="predicted"/>
<evidence type="ECO:0000259" key="3">
    <source>
        <dbReference type="PROSITE" id="PS00036"/>
    </source>
</evidence>
<dbReference type="Proteomes" id="UP000827724">
    <property type="component" value="Unassembled WGS sequence"/>
</dbReference>
<feature type="region of interest" description="Disordered" evidence="2">
    <location>
        <begin position="98"/>
        <end position="118"/>
    </location>
</feature>
<sequence>MLRIFIGPERVDTIAGMPRKFITQEVKDQNRESQRRSRARRNELVNDLKKQVESYQRQGAAASLEMQKVAQAATFENQRLRDLLRMYGVSQDEIRRHISSPPASLPAASSSSPSTTGLHEPCVLKCKACGSTSVMLEKPPATPSARKTRDGLRSQQDTAADGPQPSPSVSSAAIQYPDMAQNIATHASPRANPTTRHDPKLSPETQHYGPHDFSKNAHHVDTMETSCDAAASILVDLHYNADPERARAALGCQGPNSCTVNNIKIFQLLDKFP</sequence>
<evidence type="ECO:0000256" key="2">
    <source>
        <dbReference type="SAM" id="MobiDB-lite"/>
    </source>
</evidence>
<feature type="coiled-coil region" evidence="1">
    <location>
        <begin position="38"/>
        <end position="65"/>
    </location>
</feature>
<accession>A0A9P8QRK8</accession>
<keyword evidence="5" id="KW-1185">Reference proteome</keyword>
<keyword evidence="1" id="KW-0175">Coiled coil</keyword>
<dbReference type="InterPro" id="IPR004827">
    <property type="entry name" value="bZIP"/>
</dbReference>
<feature type="region of interest" description="Disordered" evidence="2">
    <location>
        <begin position="186"/>
        <end position="215"/>
    </location>
</feature>
<feature type="compositionally biased region" description="Low complexity" evidence="2">
    <location>
        <begin position="99"/>
        <end position="114"/>
    </location>
</feature>
<evidence type="ECO:0000313" key="5">
    <source>
        <dbReference type="Proteomes" id="UP000827724"/>
    </source>
</evidence>
<dbReference type="CDD" id="cd14688">
    <property type="entry name" value="bZIP_YAP"/>
    <property type="match status" value="1"/>
</dbReference>
<comment type="caution">
    <text evidence="4">The sequence shown here is derived from an EMBL/GenBank/DDBJ whole genome shotgun (WGS) entry which is preliminary data.</text>
</comment>
<organism evidence="4 5">
    <name type="scientific">Trichoderma cornu-damae</name>
    <dbReference type="NCBI Taxonomy" id="654480"/>
    <lineage>
        <taxon>Eukaryota</taxon>
        <taxon>Fungi</taxon>
        <taxon>Dikarya</taxon>
        <taxon>Ascomycota</taxon>
        <taxon>Pezizomycotina</taxon>
        <taxon>Sordariomycetes</taxon>
        <taxon>Hypocreomycetidae</taxon>
        <taxon>Hypocreales</taxon>
        <taxon>Hypocreaceae</taxon>
        <taxon>Trichoderma</taxon>
    </lineage>
</organism>